<sequence length="516" mass="57030">MNTTGGMDGRATLSADTLRGIRRGIEKESLRALPSGALALTPHPAALGSALTHPHITTDYSESQLELITGVHAGVDACLAELTEIHQFTYRAMRELGDEMLWVSSMPCGLPTDETIPLGRYGSSNVGRAKSVYRMGLGHRYGRRMQTISGIHYNWSLPGVDSEGYFGLIRNFRRHAFLLLTLFGASPALCKTFVEGRQHELLPLGEGSMYMPHGTSLRMGRLGYQSDAQATLAVSYNSLEGYAASLHDALTRPYPAYEQVGIRNPGGDYNQLATTLLQIENEFYGTIRPKRVIYPGERPLHALRERGVEYVEVRLMDLDPFEPVGINAQTLRFLDVFLLHCLQTDSPPDTPLEIDELKHNQHLTAARGREPGLTLRRHGEEVALTAWGAEIVAQCVPIAQALDAAHGTDAYSRAVDDARHKLARPDELPSARVLQAITGEHNNAFVSFVRERSHLTQDHLLALPWSDTQQARFQAMAAASVEAQKKIEASDSLPFDIYLQRYTSAERLGKPRTQAA</sequence>
<evidence type="ECO:0000256" key="4">
    <source>
        <dbReference type="ARBA" id="ARBA00022684"/>
    </source>
</evidence>
<dbReference type="RefSeq" id="WP_382220349.1">
    <property type="nucleotide sequence ID" value="NZ_JBHTCA010000003.1"/>
</dbReference>
<dbReference type="InterPro" id="IPR006334">
    <property type="entry name" value="Glut_cys_ligase"/>
</dbReference>
<evidence type="ECO:0000256" key="3">
    <source>
        <dbReference type="ARBA" id="ARBA00022598"/>
    </source>
</evidence>
<comment type="caution">
    <text evidence="11">The sequence shown here is derived from an EMBL/GenBank/DDBJ whole genome shotgun (WGS) entry which is preliminary data.</text>
</comment>
<evidence type="ECO:0000256" key="8">
    <source>
        <dbReference type="HAMAP-Rule" id="MF_00578"/>
    </source>
</evidence>
<dbReference type="PANTHER" id="PTHR38761">
    <property type="entry name" value="GLUTAMATE--CYSTEINE LIGASE"/>
    <property type="match status" value="1"/>
</dbReference>
<organism evidence="11 12">
    <name type="scientific">Hydrogenophaga atypica</name>
    <dbReference type="NCBI Taxonomy" id="249409"/>
    <lineage>
        <taxon>Bacteria</taxon>
        <taxon>Pseudomonadati</taxon>
        <taxon>Pseudomonadota</taxon>
        <taxon>Betaproteobacteria</taxon>
        <taxon>Burkholderiales</taxon>
        <taxon>Comamonadaceae</taxon>
        <taxon>Hydrogenophaga</taxon>
    </lineage>
</organism>
<dbReference type="EC" id="6.3.2.2" evidence="8"/>
<evidence type="ECO:0000256" key="5">
    <source>
        <dbReference type="ARBA" id="ARBA00022741"/>
    </source>
</evidence>
<keyword evidence="6 8" id="KW-0067">ATP-binding</keyword>
<keyword evidence="12" id="KW-1185">Reference proteome</keyword>
<evidence type="ECO:0000313" key="11">
    <source>
        <dbReference type="EMBL" id="MFC7408262.1"/>
    </source>
</evidence>
<comment type="pathway">
    <text evidence="1 8 9">Sulfur metabolism; glutathione biosynthesis; glutathione from L-cysteine and L-glutamate: step 1/2.</text>
</comment>
<dbReference type="Pfam" id="PF04262">
    <property type="entry name" value="Glu_cys_ligase"/>
    <property type="match status" value="2"/>
</dbReference>
<evidence type="ECO:0000259" key="10">
    <source>
        <dbReference type="Pfam" id="PF04262"/>
    </source>
</evidence>
<dbReference type="HAMAP" id="MF_00578">
    <property type="entry name" value="Glu_cys_ligase"/>
    <property type="match status" value="1"/>
</dbReference>
<evidence type="ECO:0000256" key="6">
    <source>
        <dbReference type="ARBA" id="ARBA00022840"/>
    </source>
</evidence>
<dbReference type="NCBIfam" id="TIGR01434">
    <property type="entry name" value="glu_cys_ligase"/>
    <property type="match status" value="1"/>
</dbReference>
<evidence type="ECO:0000256" key="1">
    <source>
        <dbReference type="ARBA" id="ARBA00005006"/>
    </source>
</evidence>
<dbReference type="Proteomes" id="UP001596501">
    <property type="component" value="Unassembled WGS sequence"/>
</dbReference>
<gene>
    <name evidence="8 11" type="primary">gshA</name>
    <name evidence="11" type="ORF">ACFQPB_05265</name>
</gene>
<protein>
    <recommendedName>
        <fullName evidence="8">Glutamate--cysteine ligase</fullName>
        <ecNumber evidence="8">6.3.2.2</ecNumber>
    </recommendedName>
    <alternativeName>
        <fullName evidence="8">Gamma-ECS</fullName>
        <shortName evidence="8">GCS</shortName>
    </alternativeName>
    <alternativeName>
        <fullName evidence="8">Gamma-glutamylcysteine synthetase</fullName>
    </alternativeName>
</protein>
<dbReference type="GO" id="GO:0004357">
    <property type="term" value="F:glutamate-cysteine ligase activity"/>
    <property type="evidence" value="ECO:0007669"/>
    <property type="project" value="UniProtKB-EC"/>
</dbReference>
<feature type="domain" description="Glutamate--cysteine ligase" evidence="10">
    <location>
        <begin position="161"/>
        <end position="362"/>
    </location>
</feature>
<dbReference type="SUPFAM" id="SSF55931">
    <property type="entry name" value="Glutamine synthetase/guanido kinase"/>
    <property type="match status" value="1"/>
</dbReference>
<comment type="catalytic activity">
    <reaction evidence="7 8 9">
        <text>L-cysteine + L-glutamate + ATP = gamma-L-glutamyl-L-cysteine + ADP + phosphate + H(+)</text>
        <dbReference type="Rhea" id="RHEA:13285"/>
        <dbReference type="ChEBI" id="CHEBI:15378"/>
        <dbReference type="ChEBI" id="CHEBI:29985"/>
        <dbReference type="ChEBI" id="CHEBI:30616"/>
        <dbReference type="ChEBI" id="CHEBI:35235"/>
        <dbReference type="ChEBI" id="CHEBI:43474"/>
        <dbReference type="ChEBI" id="CHEBI:58173"/>
        <dbReference type="ChEBI" id="CHEBI:456216"/>
        <dbReference type="EC" id="6.3.2.2"/>
    </reaction>
</comment>
<comment type="similarity">
    <text evidence="2 8">Belongs to the glutamate--cysteine ligase type 1 family. Type 1 subfamily.</text>
</comment>
<dbReference type="PANTHER" id="PTHR38761:SF1">
    <property type="entry name" value="GLUTAMATE--CYSTEINE LIGASE"/>
    <property type="match status" value="1"/>
</dbReference>
<name>A0ABW2QJK4_9BURK</name>
<evidence type="ECO:0000313" key="12">
    <source>
        <dbReference type="Proteomes" id="UP001596501"/>
    </source>
</evidence>
<keyword evidence="5 8" id="KW-0547">Nucleotide-binding</keyword>
<dbReference type="InterPro" id="IPR014746">
    <property type="entry name" value="Gln_synth/guanido_kin_cat_dom"/>
</dbReference>
<keyword evidence="4 8" id="KW-0317">Glutathione biosynthesis</keyword>
<evidence type="ECO:0000256" key="7">
    <source>
        <dbReference type="ARBA" id="ARBA00048819"/>
    </source>
</evidence>
<dbReference type="EMBL" id="JBHTCA010000003">
    <property type="protein sequence ID" value="MFC7408262.1"/>
    <property type="molecule type" value="Genomic_DNA"/>
</dbReference>
<dbReference type="InterPro" id="IPR007370">
    <property type="entry name" value="Glu_cys_ligase"/>
</dbReference>
<feature type="domain" description="Glutamate--cysteine ligase" evidence="10">
    <location>
        <begin position="15"/>
        <end position="158"/>
    </location>
</feature>
<reference evidence="12" key="1">
    <citation type="journal article" date="2019" name="Int. J. Syst. Evol. Microbiol.">
        <title>The Global Catalogue of Microorganisms (GCM) 10K type strain sequencing project: providing services to taxonomists for standard genome sequencing and annotation.</title>
        <authorList>
            <consortium name="The Broad Institute Genomics Platform"/>
            <consortium name="The Broad Institute Genome Sequencing Center for Infectious Disease"/>
            <person name="Wu L."/>
            <person name="Ma J."/>
        </authorList>
    </citation>
    <scope>NUCLEOTIDE SEQUENCE [LARGE SCALE GENOMIC DNA]</scope>
    <source>
        <strain evidence="12">CGMCC 1.12371</strain>
    </source>
</reference>
<evidence type="ECO:0000256" key="2">
    <source>
        <dbReference type="ARBA" id="ARBA00008772"/>
    </source>
</evidence>
<accession>A0ABW2QJK4</accession>
<keyword evidence="3 8" id="KW-0436">Ligase</keyword>
<evidence type="ECO:0000256" key="9">
    <source>
        <dbReference type="RuleBase" id="RU004391"/>
    </source>
</evidence>
<proteinExistence type="inferred from homology"/>
<dbReference type="Gene3D" id="3.30.590.20">
    <property type="match status" value="1"/>
</dbReference>